<feature type="binding site" evidence="6">
    <location>
        <position position="154"/>
    </location>
    <ligand>
        <name>FMN</name>
        <dbReference type="ChEBI" id="CHEBI:58210"/>
    </ligand>
</feature>
<dbReference type="Gene3D" id="3.20.20.30">
    <property type="entry name" value="Luciferase-like domain"/>
    <property type="match status" value="1"/>
</dbReference>
<keyword evidence="1 6" id="KW-0285">Flavoprotein</keyword>
<evidence type="ECO:0000259" key="7">
    <source>
        <dbReference type="Pfam" id="PF00296"/>
    </source>
</evidence>
<feature type="domain" description="Luciferase-like" evidence="7">
    <location>
        <begin position="23"/>
        <end position="385"/>
    </location>
</feature>
<evidence type="ECO:0000256" key="4">
    <source>
        <dbReference type="ARBA" id="ARBA00023033"/>
    </source>
</evidence>
<evidence type="ECO:0000256" key="2">
    <source>
        <dbReference type="ARBA" id="ARBA00022643"/>
    </source>
</evidence>
<reference evidence="8 9" key="4">
    <citation type="journal article" date="2009" name="Appl. Environ. Microbiol.">
        <title>Comparative genome-wide transcriptional profiling of Azorhizobium caulinodans ORS571 grown under free-living and symbiotic conditions.</title>
        <authorList>
            <person name="Tsukada S."/>
            <person name="Aono T."/>
            <person name="Akiba N."/>
            <person name="Lee KB."/>
            <person name="Liu CT."/>
            <person name="Toyazaki H."/>
            <person name="Oyaizu H."/>
        </authorList>
    </citation>
    <scope>NUCLEOTIDE SEQUENCE [LARGE SCALE GENOMIC DNA]</scope>
    <source>
        <strain evidence="9">ATCC 43989 / DSM 5975 / JCM 20966 / LMG 6465 / NBRC 14845 / NCIMB 13405 / ORS 571</strain>
    </source>
</reference>
<dbReference type="EMBL" id="AP009384">
    <property type="protein sequence ID" value="BAF89156.1"/>
    <property type="molecule type" value="Genomic_DNA"/>
</dbReference>
<evidence type="ECO:0000313" key="8">
    <source>
        <dbReference type="EMBL" id="BAF89156.1"/>
    </source>
</evidence>
<reference evidence="8 9" key="6">
    <citation type="journal article" date="2011" name="Appl. Environ. Microbiol.">
        <title>Involvement of the azorhizobial chromosome partition gene (parA) in the onset of bacteroid differentiation during Sesbania rostrata stem nodule development.</title>
        <authorList>
            <person name="Liu CT."/>
            <person name="Lee KB."/>
            <person name="Wang YS."/>
            <person name="Peng MH."/>
            <person name="Lee KT."/>
            <person name="Suzuki S."/>
            <person name="Suzuki T."/>
            <person name="Oyaizu H."/>
        </authorList>
    </citation>
    <scope>NUCLEOTIDE SEQUENCE [LARGE SCALE GENOMIC DNA]</scope>
    <source>
        <strain evidence="9">ATCC 43989 / DSM 5975 / JCM 20966 / LMG 6465 / NBRC 14845 / NCIMB 13405 / ORS 571</strain>
    </source>
</reference>
<evidence type="ECO:0000256" key="5">
    <source>
        <dbReference type="ARBA" id="ARBA00033748"/>
    </source>
</evidence>
<dbReference type="SUPFAM" id="SSF51679">
    <property type="entry name" value="Bacterial luciferase-like"/>
    <property type="match status" value="1"/>
</dbReference>
<feature type="binding site" evidence="6">
    <location>
        <position position="104"/>
    </location>
    <ligand>
        <name>FMN</name>
        <dbReference type="ChEBI" id="CHEBI:58210"/>
    </ligand>
</feature>
<dbReference type="KEGG" id="azc:AZC_3158"/>
<reference evidence="8 9" key="5">
    <citation type="journal article" date="2010" name="Appl. Environ. Microbiol.">
        <title>phrR-like gene praR of Azorhizobium caulinodans ORS571 is essential for symbiosis with Sesbania rostrata and is involved in expression of reb genes.</title>
        <authorList>
            <person name="Akiba N."/>
            <person name="Aono T."/>
            <person name="Toyazaki H."/>
            <person name="Sato S."/>
            <person name="Oyaizu H."/>
        </authorList>
    </citation>
    <scope>NUCLEOTIDE SEQUENCE [LARGE SCALE GENOMIC DNA]</scope>
    <source>
        <strain evidence="9">ATCC 43989 / DSM 5975 / JCM 20966 / LMG 6465 / NBRC 14845 / NCIMB 13405 / ORS 571</strain>
    </source>
</reference>
<dbReference type="AlphaFoldDB" id="A8IC42"/>
<feature type="binding site" evidence="6">
    <location>
        <position position="158"/>
    </location>
    <ligand>
        <name>FMN</name>
        <dbReference type="ChEBI" id="CHEBI:58210"/>
    </ligand>
</feature>
<reference evidence="8 9" key="1">
    <citation type="journal article" date="2007" name="Appl. Environ. Microbiol.">
        <title>Rhizobial factors required for stem nodule maturation and maintenance in Sesbania rostrata-Azorhizobium caulinodans ORS571 symbiosis.</title>
        <authorList>
            <person name="Suzuki S."/>
            <person name="Aono T."/>
            <person name="Lee KB."/>
            <person name="Suzuki T."/>
            <person name="Liu CT."/>
            <person name="Miwa H."/>
            <person name="Wakao S."/>
            <person name="Iki T."/>
            <person name="Oyaizu H."/>
        </authorList>
    </citation>
    <scope>NUCLEOTIDE SEQUENCE [LARGE SCALE GENOMIC DNA]</scope>
    <source>
        <strain evidence="9">ATCC 43989 / DSM 5975 / JCM 20966 / LMG 6465 / NBRC 14845 / NCIMB 13405 / ORS 571</strain>
    </source>
</reference>
<name>A8IC42_AZOC5</name>
<dbReference type="GO" id="GO:0004497">
    <property type="term" value="F:monooxygenase activity"/>
    <property type="evidence" value="ECO:0007669"/>
    <property type="project" value="UniProtKB-KW"/>
</dbReference>
<accession>A8IC42</accession>
<protein>
    <submittedName>
        <fullName evidence="8">Putative monooxygenase</fullName>
    </submittedName>
</protein>
<dbReference type="InterPro" id="IPR051260">
    <property type="entry name" value="Diverse_substr_monoxygenases"/>
</dbReference>
<dbReference type="HOGENOM" id="CLU_022256_0_0_5"/>
<dbReference type="PANTHER" id="PTHR30011">
    <property type="entry name" value="ALKANESULFONATE MONOOXYGENASE-RELATED"/>
    <property type="match status" value="1"/>
</dbReference>
<organism evidence="8 9">
    <name type="scientific">Azorhizobium caulinodans (strain ATCC 43989 / DSM 5975 / JCM 20966 / LMG 6465 / NBRC 14845 / NCIMB 13405 / ORS 571)</name>
    <dbReference type="NCBI Taxonomy" id="438753"/>
    <lineage>
        <taxon>Bacteria</taxon>
        <taxon>Pseudomonadati</taxon>
        <taxon>Pseudomonadota</taxon>
        <taxon>Alphaproteobacteria</taxon>
        <taxon>Hyphomicrobiales</taxon>
        <taxon>Xanthobacteraceae</taxon>
        <taxon>Azorhizobium</taxon>
    </lineage>
</organism>
<keyword evidence="4 8" id="KW-0503">Monooxygenase</keyword>
<evidence type="ECO:0000256" key="1">
    <source>
        <dbReference type="ARBA" id="ARBA00022630"/>
    </source>
</evidence>
<sequence>MARDILFNAFAMNCVGHQSPGLWRHPKDRTADYNRLPYWLDLARVLERGLFDGLFLADVLGVYDVFGGSPDAALRNATQVPVNDPMLIVPAMAAVTQHLGFGVTSTLTYEPPYPFARRMSTLDHLTEGRVGWNIVTGYLDSAARGMGLAHQRAHDDRYAVADDYMEVVYKLWEGSWEEGAAVRDRAQGVFTDPAKVHRVRHQGPHYALDAIHLCEPSPQRTPVLYQAGTSPRGRAFAGRHAEAVFVSGPSVAVIAPRVAALRQAAQENGRAADDIRIFAMATIIVGETEAAARAKLDDYRAHISREGALTLYSGWTGVDFSTYAHDQQVRHIESEAGRSAMDNMTRADPNRVWTVGEVAEHVGIGGVGPVFVGDPAQVADALEGFIGATGIDGFNLAFAISPGSYEDIADLVVPELQRRGRYKRAYAPGTLREKLFGAAPRLSAPHPAASYRRLPPHASGLAAE</sequence>
<gene>
    <name evidence="8" type="ordered locus">AZC_3158</name>
</gene>
<keyword evidence="3" id="KW-0560">Oxidoreductase</keyword>
<reference evidence="8 9" key="3">
    <citation type="journal article" date="2008" name="BMC Genomics">
        <title>The genome of the versatile nitrogen fixer Azorhizobium caulinodans ORS571.</title>
        <authorList>
            <person name="Lee KB."/>
            <person name="Backer P.D."/>
            <person name="Aono T."/>
            <person name="Liu CT."/>
            <person name="Suzuki S."/>
            <person name="Suzuki T."/>
            <person name="Kaneko T."/>
            <person name="Yamada M."/>
            <person name="Tabata S."/>
            <person name="Kupfer D.M."/>
            <person name="Najar F.Z."/>
            <person name="Wiley G.B."/>
            <person name="Roe B."/>
            <person name="Binnewies T.T."/>
            <person name="Ussery D.W."/>
            <person name="D'Haeze W."/>
            <person name="Herder J.D."/>
            <person name="Gevers D."/>
            <person name="Vereecke D."/>
            <person name="Holsters M."/>
            <person name="Oyaizu H."/>
        </authorList>
    </citation>
    <scope>NUCLEOTIDE SEQUENCE [LARGE SCALE GENOMIC DNA]</scope>
    <source>
        <strain evidence="9">ATCC 43989 / DSM 5975 / JCM 20966 / LMG 6465 / NBRC 14845 / NCIMB 13405 / ORS 571</strain>
    </source>
</reference>
<comment type="similarity">
    <text evidence="5">Belongs to the NtaA/SnaA/DszA monooxygenase family.</text>
</comment>
<keyword evidence="9" id="KW-1185">Reference proteome</keyword>
<dbReference type="Proteomes" id="UP000000270">
    <property type="component" value="Chromosome"/>
</dbReference>
<dbReference type="eggNOG" id="COG2141">
    <property type="taxonomic scope" value="Bacteria"/>
</dbReference>
<dbReference type="InterPro" id="IPR036661">
    <property type="entry name" value="Luciferase-like_sf"/>
</dbReference>
<evidence type="ECO:0000256" key="3">
    <source>
        <dbReference type="ARBA" id="ARBA00023002"/>
    </source>
</evidence>
<keyword evidence="2 6" id="KW-0288">FMN</keyword>
<dbReference type="NCBIfam" id="TIGR03860">
    <property type="entry name" value="FMN_nitrolo"/>
    <property type="match status" value="1"/>
</dbReference>
<dbReference type="PIRSF" id="PIRSF000337">
    <property type="entry name" value="NTA_MOA"/>
    <property type="match status" value="1"/>
</dbReference>
<dbReference type="STRING" id="438753.AZC_3158"/>
<proteinExistence type="inferred from homology"/>
<feature type="binding site" evidence="6">
    <location>
        <position position="58"/>
    </location>
    <ligand>
        <name>FMN</name>
        <dbReference type="ChEBI" id="CHEBI:58210"/>
    </ligand>
</feature>
<reference evidence="9" key="2">
    <citation type="submission" date="2007-04" db="EMBL/GenBank/DDBJ databases">
        <title>Complete genome sequence of the nitrogen-fixing bacterium Azorhizobium caulinodans ORS571.</title>
        <authorList>
            <person name="Lee K.B."/>
            <person name="Backer P.D."/>
            <person name="Aono T."/>
            <person name="Liu C.T."/>
            <person name="Suzuki S."/>
            <person name="Suzuki T."/>
            <person name="Kaneko T."/>
            <person name="Yamada M."/>
            <person name="Tabata S."/>
            <person name="Kupfer D.M."/>
            <person name="Najar F.Z."/>
            <person name="Wiley G.B."/>
            <person name="Roe B."/>
            <person name="Binnewies T."/>
            <person name="Ussery D."/>
            <person name="Vereecke D."/>
            <person name="Gevers D."/>
            <person name="Holsters M."/>
            <person name="Oyaizu H."/>
        </authorList>
    </citation>
    <scope>NUCLEOTIDE SEQUENCE [LARGE SCALE GENOMIC DNA]</scope>
    <source>
        <strain evidence="9">ATCC 43989 / DSM 5975 / JCM 20966 / LMG 6465 / NBRC 14845 / NCIMB 13405 / ORS 571</strain>
    </source>
</reference>
<feature type="binding site" evidence="6">
    <location>
        <position position="230"/>
    </location>
    <ligand>
        <name>FMN</name>
        <dbReference type="ChEBI" id="CHEBI:58210"/>
    </ligand>
</feature>
<dbReference type="GO" id="GO:0016705">
    <property type="term" value="F:oxidoreductase activity, acting on paired donors, with incorporation or reduction of molecular oxygen"/>
    <property type="evidence" value="ECO:0007669"/>
    <property type="project" value="InterPro"/>
</dbReference>
<dbReference type="InterPro" id="IPR011251">
    <property type="entry name" value="Luciferase-like_dom"/>
</dbReference>
<dbReference type="RefSeq" id="WP_012171682.1">
    <property type="nucleotide sequence ID" value="NC_009937.1"/>
</dbReference>
<evidence type="ECO:0000256" key="6">
    <source>
        <dbReference type="PIRSR" id="PIRSR000337-1"/>
    </source>
</evidence>
<evidence type="ECO:0000313" key="9">
    <source>
        <dbReference type="Proteomes" id="UP000000270"/>
    </source>
</evidence>
<dbReference type="Pfam" id="PF00296">
    <property type="entry name" value="Bac_luciferase"/>
    <property type="match status" value="1"/>
</dbReference>
<dbReference type="InterPro" id="IPR016215">
    <property type="entry name" value="NTA_MOA"/>
</dbReference>
<dbReference type="PANTHER" id="PTHR30011:SF16">
    <property type="entry name" value="C2H2 FINGER DOMAIN TRANSCRIPTION FACTOR (EUROFUNG)-RELATED"/>
    <property type="match status" value="1"/>
</dbReference>